<dbReference type="GO" id="GO:0006351">
    <property type="term" value="P:DNA-templated transcription"/>
    <property type="evidence" value="ECO:0007669"/>
    <property type="project" value="InterPro"/>
</dbReference>
<proteinExistence type="predicted"/>
<dbReference type="Pfam" id="PF04082">
    <property type="entry name" value="Fungal_trans"/>
    <property type="match status" value="1"/>
</dbReference>
<gene>
    <name evidence="10" type="ORF">ANOM_001750</name>
</gene>
<name>A0A0L1JDR5_ASPN3</name>
<dbReference type="PANTHER" id="PTHR40626">
    <property type="entry name" value="MIP31509P"/>
    <property type="match status" value="1"/>
</dbReference>
<evidence type="ECO:0000256" key="2">
    <source>
        <dbReference type="ARBA" id="ARBA00022723"/>
    </source>
</evidence>
<evidence type="ECO:0000256" key="4">
    <source>
        <dbReference type="ARBA" id="ARBA00022771"/>
    </source>
</evidence>
<keyword evidence="3" id="KW-0677">Repeat</keyword>
<feature type="domain" description="Xylanolytic transcriptional activator regulatory" evidence="9">
    <location>
        <begin position="38"/>
        <end position="118"/>
    </location>
</feature>
<dbReference type="GO" id="GO:0005634">
    <property type="term" value="C:nucleus"/>
    <property type="evidence" value="ECO:0007669"/>
    <property type="project" value="UniProtKB-SubCell"/>
</dbReference>
<protein>
    <recommendedName>
        <fullName evidence="9">Xylanolytic transcriptional activator regulatory domain-containing protein</fullName>
    </recommendedName>
</protein>
<evidence type="ECO:0000256" key="3">
    <source>
        <dbReference type="ARBA" id="ARBA00022737"/>
    </source>
</evidence>
<keyword evidence="8" id="KW-0539">Nucleus</keyword>
<dbReference type="GO" id="GO:0000785">
    <property type="term" value="C:chromatin"/>
    <property type="evidence" value="ECO:0007669"/>
    <property type="project" value="TreeGrafter"/>
</dbReference>
<evidence type="ECO:0000256" key="1">
    <source>
        <dbReference type="ARBA" id="ARBA00004123"/>
    </source>
</evidence>
<evidence type="ECO:0000256" key="5">
    <source>
        <dbReference type="ARBA" id="ARBA00022833"/>
    </source>
</evidence>
<evidence type="ECO:0000313" key="11">
    <source>
        <dbReference type="Proteomes" id="UP000037505"/>
    </source>
</evidence>
<dbReference type="GO" id="GO:0000981">
    <property type="term" value="F:DNA-binding transcription factor activity, RNA polymerase II-specific"/>
    <property type="evidence" value="ECO:0007669"/>
    <property type="project" value="InterPro"/>
</dbReference>
<accession>A0A0L1JDR5</accession>
<keyword evidence="5" id="KW-0862">Zinc</keyword>
<comment type="caution">
    <text evidence="10">The sequence shown here is derived from an EMBL/GenBank/DDBJ whole genome shotgun (WGS) entry which is preliminary data.</text>
</comment>
<keyword evidence="2" id="KW-0479">Metal-binding</keyword>
<evidence type="ECO:0000313" key="10">
    <source>
        <dbReference type="EMBL" id="KNG89857.1"/>
    </source>
</evidence>
<keyword evidence="6" id="KW-0805">Transcription regulation</keyword>
<reference evidence="10 11" key="1">
    <citation type="submission" date="2014-06" db="EMBL/GenBank/DDBJ databases">
        <title>The Genome of the Aflatoxigenic Filamentous Fungus Aspergillus nomius.</title>
        <authorList>
            <person name="Moore M.G."/>
            <person name="Shannon B.M."/>
            <person name="Brian M.M."/>
        </authorList>
    </citation>
    <scope>NUCLEOTIDE SEQUENCE [LARGE SCALE GENOMIC DNA]</scope>
    <source>
        <strain evidence="10 11">NRRL 13137</strain>
    </source>
</reference>
<dbReference type="RefSeq" id="XP_015410780.1">
    <property type="nucleotide sequence ID" value="XM_015547007.1"/>
</dbReference>
<dbReference type="Proteomes" id="UP000037505">
    <property type="component" value="Unassembled WGS sequence"/>
</dbReference>
<sequence>MSVHTIKTRTFLAAVQPRRAVIVAREDRDVTEIWMLPAYFEKFHPYWPFLHRATFDPNNEPAFLLQSVAMMGLWVSEGGQHSAMDLHAQLTTSIYQQKDRWDVSSRRGEQQQGCHSNTPGSIDPWPMATYQGILLHLIFALLQASGRAGPQLPAAKHVFLSDYVRALQLCLSAGRFIWVGIEEVKRFALALYKVCRRCRVDDVKLLSLADLQFAMPDSDELWHASSGLASRIPASYSDRNKEDNWISQAARFLQSDGADFDWI</sequence>
<evidence type="ECO:0000256" key="8">
    <source>
        <dbReference type="ARBA" id="ARBA00023242"/>
    </source>
</evidence>
<keyword evidence="11" id="KW-1185">Reference proteome</keyword>
<evidence type="ECO:0000256" key="7">
    <source>
        <dbReference type="ARBA" id="ARBA00023163"/>
    </source>
</evidence>
<evidence type="ECO:0000256" key="6">
    <source>
        <dbReference type="ARBA" id="ARBA00023015"/>
    </source>
</evidence>
<dbReference type="AlphaFoldDB" id="A0A0L1JDR5"/>
<dbReference type="PANTHER" id="PTHR40626:SF36">
    <property type="entry name" value="TRANSCRIPTION FACTOR WITH C2H2 AND ZN(2)-CYS(6) DNA BINDING DOMAIN (EUROFUNG)"/>
    <property type="match status" value="1"/>
</dbReference>
<organism evidence="10 11">
    <name type="scientific">Aspergillus nomiae NRRL (strain ATCC 15546 / NRRL 13137 / CBS 260.88 / M93)</name>
    <dbReference type="NCBI Taxonomy" id="1509407"/>
    <lineage>
        <taxon>Eukaryota</taxon>
        <taxon>Fungi</taxon>
        <taxon>Dikarya</taxon>
        <taxon>Ascomycota</taxon>
        <taxon>Pezizomycotina</taxon>
        <taxon>Eurotiomycetes</taxon>
        <taxon>Eurotiomycetidae</taxon>
        <taxon>Eurotiales</taxon>
        <taxon>Aspergillaceae</taxon>
        <taxon>Aspergillus</taxon>
        <taxon>Aspergillus subgen. Circumdati</taxon>
    </lineage>
</organism>
<dbReference type="STRING" id="1509407.A0A0L1JDR5"/>
<dbReference type="OrthoDB" id="10261408at2759"/>
<dbReference type="EMBL" id="JNOM01000023">
    <property type="protein sequence ID" value="KNG89857.1"/>
    <property type="molecule type" value="Genomic_DNA"/>
</dbReference>
<comment type="subcellular location">
    <subcellularLocation>
        <location evidence="1">Nucleus</location>
    </subcellularLocation>
</comment>
<dbReference type="GO" id="GO:0000978">
    <property type="term" value="F:RNA polymerase II cis-regulatory region sequence-specific DNA binding"/>
    <property type="evidence" value="ECO:0007669"/>
    <property type="project" value="InterPro"/>
</dbReference>
<evidence type="ECO:0000259" key="9">
    <source>
        <dbReference type="Pfam" id="PF04082"/>
    </source>
</evidence>
<dbReference type="GeneID" id="26803554"/>
<dbReference type="InterPro" id="IPR051059">
    <property type="entry name" value="VerF-like"/>
</dbReference>
<dbReference type="GO" id="GO:0008270">
    <property type="term" value="F:zinc ion binding"/>
    <property type="evidence" value="ECO:0007669"/>
    <property type="project" value="UniProtKB-KW"/>
</dbReference>
<dbReference type="InterPro" id="IPR007219">
    <property type="entry name" value="XnlR_reg_dom"/>
</dbReference>
<keyword evidence="4" id="KW-0863">Zinc-finger</keyword>
<keyword evidence="7" id="KW-0804">Transcription</keyword>